<evidence type="ECO:0000313" key="5">
    <source>
        <dbReference type="EMBL" id="KTB38138.1"/>
    </source>
</evidence>
<evidence type="ECO:0000256" key="2">
    <source>
        <dbReference type="ARBA" id="ARBA00023002"/>
    </source>
</evidence>
<dbReference type="AlphaFoldDB" id="A0A0W0FPK6"/>
<dbReference type="InterPro" id="IPR021765">
    <property type="entry name" value="UstYa-like"/>
</dbReference>
<dbReference type="Proteomes" id="UP000054988">
    <property type="component" value="Unassembled WGS sequence"/>
</dbReference>
<protein>
    <submittedName>
        <fullName evidence="5">Uncharacterized protein</fullName>
    </submittedName>
</protein>
<evidence type="ECO:0000256" key="3">
    <source>
        <dbReference type="ARBA" id="ARBA00035112"/>
    </source>
</evidence>
<dbReference type="EMBL" id="LATX01001780">
    <property type="protein sequence ID" value="KTB38138.1"/>
    <property type="molecule type" value="Genomic_DNA"/>
</dbReference>
<reference evidence="5 6" key="1">
    <citation type="submission" date="2015-12" db="EMBL/GenBank/DDBJ databases">
        <title>Draft genome sequence of Moniliophthora roreri, the causal agent of frosty pod rot of cacao.</title>
        <authorList>
            <person name="Aime M.C."/>
            <person name="Diaz-Valderrama J.R."/>
            <person name="Kijpornyongpan T."/>
            <person name="Phillips-Mora W."/>
        </authorList>
    </citation>
    <scope>NUCLEOTIDE SEQUENCE [LARGE SCALE GENOMIC DNA]</scope>
    <source>
        <strain evidence="5 6">MCA 2952</strain>
    </source>
</reference>
<dbReference type="GO" id="GO:0043386">
    <property type="term" value="P:mycotoxin biosynthetic process"/>
    <property type="evidence" value="ECO:0007669"/>
    <property type="project" value="InterPro"/>
</dbReference>
<comment type="caution">
    <text evidence="5">The sequence shown here is derived from an EMBL/GenBank/DDBJ whole genome shotgun (WGS) entry which is preliminary data.</text>
</comment>
<dbReference type="PANTHER" id="PTHR33365:SF11">
    <property type="entry name" value="TAT PATHWAY SIGNAL SEQUENCE"/>
    <property type="match status" value="1"/>
</dbReference>
<keyword evidence="2" id="KW-0560">Oxidoreductase</keyword>
<accession>A0A0W0FPK6</accession>
<keyword evidence="4" id="KW-0472">Membrane</keyword>
<comment type="similarity">
    <text evidence="3">Belongs to the ustYa family.</text>
</comment>
<gene>
    <name evidence="5" type="ORF">WG66_9287</name>
</gene>
<dbReference type="GO" id="GO:0016491">
    <property type="term" value="F:oxidoreductase activity"/>
    <property type="evidence" value="ECO:0007669"/>
    <property type="project" value="UniProtKB-KW"/>
</dbReference>
<evidence type="ECO:0000256" key="1">
    <source>
        <dbReference type="ARBA" id="ARBA00004685"/>
    </source>
</evidence>
<evidence type="ECO:0000313" key="6">
    <source>
        <dbReference type="Proteomes" id="UP000054988"/>
    </source>
</evidence>
<organism evidence="5 6">
    <name type="scientific">Moniliophthora roreri</name>
    <name type="common">Frosty pod rot fungus</name>
    <name type="synonym">Monilia roreri</name>
    <dbReference type="NCBI Taxonomy" id="221103"/>
    <lineage>
        <taxon>Eukaryota</taxon>
        <taxon>Fungi</taxon>
        <taxon>Dikarya</taxon>
        <taxon>Basidiomycota</taxon>
        <taxon>Agaricomycotina</taxon>
        <taxon>Agaricomycetes</taxon>
        <taxon>Agaricomycetidae</taxon>
        <taxon>Agaricales</taxon>
        <taxon>Marasmiineae</taxon>
        <taxon>Marasmiaceae</taxon>
        <taxon>Moniliophthora</taxon>
    </lineage>
</organism>
<dbReference type="PANTHER" id="PTHR33365">
    <property type="entry name" value="YALI0B05434P"/>
    <property type="match status" value="1"/>
</dbReference>
<evidence type="ECO:0000256" key="4">
    <source>
        <dbReference type="SAM" id="Phobius"/>
    </source>
</evidence>
<comment type="pathway">
    <text evidence="1">Mycotoxin biosynthesis.</text>
</comment>
<feature type="transmembrane region" description="Helical" evidence="4">
    <location>
        <begin position="6"/>
        <end position="28"/>
    </location>
</feature>
<proteinExistence type="inferred from homology"/>
<keyword evidence="4" id="KW-0812">Transmembrane</keyword>
<name>A0A0W0FPK6_MONRR</name>
<sequence>MASFQTSALIAVIFANLLLVFLLEYHFYQVRAIASQEHSRRDDTLGIWDVIPTQPVRMYIEDSVHYRLNGYPENAREWESLFPGDGMFSLAKGGYVQNYTTSMFHQLRCLNVLRVALVDMYKYNNSRGASDPTTQHCLNYWRQAVLCNADVHLDPMVGDKDSGAMLPREYICRDWVAAYHSLEKAQKLTVLY</sequence>
<keyword evidence="4" id="KW-1133">Transmembrane helix</keyword>
<dbReference type="Pfam" id="PF11807">
    <property type="entry name" value="UstYa"/>
    <property type="match status" value="1"/>
</dbReference>